<reference evidence="1 2" key="1">
    <citation type="journal article" date="2022" name="Plant J.">
        <title>Chromosome-level genome of Camellia lanceoleosa provides a valuable resource for understanding genome evolution and self-incompatibility.</title>
        <authorList>
            <person name="Gong W."/>
            <person name="Xiao S."/>
            <person name="Wang L."/>
            <person name="Liao Z."/>
            <person name="Chang Y."/>
            <person name="Mo W."/>
            <person name="Hu G."/>
            <person name="Li W."/>
            <person name="Zhao G."/>
            <person name="Zhu H."/>
            <person name="Hu X."/>
            <person name="Ji K."/>
            <person name="Xiang X."/>
            <person name="Song Q."/>
            <person name="Yuan D."/>
            <person name="Jin S."/>
            <person name="Zhang L."/>
        </authorList>
    </citation>
    <scope>NUCLEOTIDE SEQUENCE [LARGE SCALE GENOMIC DNA]</scope>
    <source>
        <strain evidence="1">SQ_2022a</strain>
    </source>
</reference>
<accession>A0ACC0F0L3</accession>
<dbReference type="Proteomes" id="UP001060215">
    <property type="component" value="Chromosome 11"/>
</dbReference>
<organism evidence="1 2">
    <name type="scientific">Camellia lanceoleosa</name>
    <dbReference type="NCBI Taxonomy" id="1840588"/>
    <lineage>
        <taxon>Eukaryota</taxon>
        <taxon>Viridiplantae</taxon>
        <taxon>Streptophyta</taxon>
        <taxon>Embryophyta</taxon>
        <taxon>Tracheophyta</taxon>
        <taxon>Spermatophyta</taxon>
        <taxon>Magnoliopsida</taxon>
        <taxon>eudicotyledons</taxon>
        <taxon>Gunneridae</taxon>
        <taxon>Pentapetalae</taxon>
        <taxon>asterids</taxon>
        <taxon>Ericales</taxon>
        <taxon>Theaceae</taxon>
        <taxon>Camellia</taxon>
    </lineage>
</organism>
<dbReference type="EMBL" id="CM045768">
    <property type="protein sequence ID" value="KAI7982286.1"/>
    <property type="molecule type" value="Genomic_DNA"/>
</dbReference>
<name>A0ACC0F0L3_9ERIC</name>
<gene>
    <name evidence="1" type="ORF">LOK49_LG15G00569</name>
</gene>
<evidence type="ECO:0000313" key="2">
    <source>
        <dbReference type="Proteomes" id="UP001060215"/>
    </source>
</evidence>
<evidence type="ECO:0000313" key="1">
    <source>
        <dbReference type="EMBL" id="KAI7982286.1"/>
    </source>
</evidence>
<proteinExistence type="predicted"/>
<comment type="caution">
    <text evidence="1">The sequence shown here is derived from an EMBL/GenBank/DDBJ whole genome shotgun (WGS) entry which is preliminary data.</text>
</comment>
<sequence length="217" mass="25186">MELEHFSHDHPLILRTDYMEEGVKVHCYGCRQPISELPREMTYHPSHPDHPLTLLPKPPYRCTCDVCREECDRFVYNCCHCNFDVNIRCASVVSNIQQRIELQCHPHQLIPLEKSATFLCDACGEEHGGTSYLCTTCGFWVSQKCANSLPSTIKLGDHHHPHPLTLIYSIPYERKCRICTEPLYRRNWLYHCADSKCKYSVHVNCAASKKEHSKHVF</sequence>
<keyword evidence="2" id="KW-1185">Reference proteome</keyword>
<protein>
    <submittedName>
        <fullName evidence="1">Uncharacterized protein</fullName>
    </submittedName>
</protein>